<accession>A0A4D9EIC3</accession>
<dbReference type="Proteomes" id="UP000297703">
    <property type="component" value="Unassembled WGS sequence"/>
</dbReference>
<keyword evidence="3" id="KW-1185">Reference proteome</keyword>
<comment type="caution">
    <text evidence="2">The sequence shown here is derived from an EMBL/GenBank/DDBJ whole genome shotgun (WGS) entry which is preliminary data.</text>
</comment>
<evidence type="ECO:0000313" key="3">
    <source>
        <dbReference type="Proteomes" id="UP000297703"/>
    </source>
</evidence>
<evidence type="ECO:0000256" key="1">
    <source>
        <dbReference type="SAM" id="MobiDB-lite"/>
    </source>
</evidence>
<dbReference type="EMBL" id="QXTE01000090">
    <property type="protein sequence ID" value="TFK07042.1"/>
    <property type="molecule type" value="Genomic_DNA"/>
</dbReference>
<organism evidence="2 3">
    <name type="scientific">Platysternon megacephalum</name>
    <name type="common">big-headed turtle</name>
    <dbReference type="NCBI Taxonomy" id="55544"/>
    <lineage>
        <taxon>Eukaryota</taxon>
        <taxon>Metazoa</taxon>
        <taxon>Chordata</taxon>
        <taxon>Craniata</taxon>
        <taxon>Vertebrata</taxon>
        <taxon>Euteleostomi</taxon>
        <taxon>Archelosauria</taxon>
        <taxon>Testudinata</taxon>
        <taxon>Testudines</taxon>
        <taxon>Cryptodira</taxon>
        <taxon>Durocryptodira</taxon>
        <taxon>Testudinoidea</taxon>
        <taxon>Platysternidae</taxon>
        <taxon>Platysternon</taxon>
    </lineage>
</organism>
<proteinExistence type="predicted"/>
<sequence>MAVLGSTEEPQYKRAASALDFLQTSTLVPLITALFLPPELGGRDVPWALDCEGGTERHWRCSGWGLCPVPGTLPPPPTSVPISQAPGFPRPGDLAWLQPGEVPFTPVTSRALREGRGWISLARGPHPKVDSSGSSTSWESPSSGFSPDPSSSQEAPGMDWLRGLEWGCQPGPEETPLWMESCWEIHLWRLP</sequence>
<reference evidence="2 3" key="1">
    <citation type="submission" date="2019-04" db="EMBL/GenBank/DDBJ databases">
        <title>Draft genome of the big-headed turtle Platysternon megacephalum.</title>
        <authorList>
            <person name="Gong S."/>
        </authorList>
    </citation>
    <scope>NUCLEOTIDE SEQUENCE [LARGE SCALE GENOMIC DNA]</scope>
    <source>
        <strain evidence="2">DO16091913</strain>
        <tissue evidence="2">Muscle</tissue>
    </source>
</reference>
<feature type="region of interest" description="Disordered" evidence="1">
    <location>
        <begin position="122"/>
        <end position="158"/>
    </location>
</feature>
<protein>
    <submittedName>
        <fullName evidence="2">TBC1 domain family member 12</fullName>
    </submittedName>
</protein>
<reference evidence="2 3" key="2">
    <citation type="submission" date="2019-04" db="EMBL/GenBank/DDBJ databases">
        <title>The genome sequence of big-headed turtle.</title>
        <authorList>
            <person name="Gong S."/>
        </authorList>
    </citation>
    <scope>NUCLEOTIDE SEQUENCE [LARGE SCALE GENOMIC DNA]</scope>
    <source>
        <strain evidence="2">DO16091913</strain>
        <tissue evidence="2">Muscle</tissue>
    </source>
</reference>
<gene>
    <name evidence="2" type="ORF">DR999_PMT10211</name>
</gene>
<dbReference type="AlphaFoldDB" id="A0A4D9EIC3"/>
<name>A0A4D9EIC3_9SAUR</name>
<feature type="compositionally biased region" description="Low complexity" evidence="1">
    <location>
        <begin position="131"/>
        <end position="152"/>
    </location>
</feature>
<evidence type="ECO:0000313" key="2">
    <source>
        <dbReference type="EMBL" id="TFK07042.1"/>
    </source>
</evidence>